<organism evidence="1 2">
    <name type="scientific">Naganishia vaughanmartiniae</name>
    <dbReference type="NCBI Taxonomy" id="1424756"/>
    <lineage>
        <taxon>Eukaryota</taxon>
        <taxon>Fungi</taxon>
        <taxon>Dikarya</taxon>
        <taxon>Basidiomycota</taxon>
        <taxon>Agaricomycotina</taxon>
        <taxon>Tremellomycetes</taxon>
        <taxon>Filobasidiales</taxon>
        <taxon>Filobasidiaceae</taxon>
        <taxon>Naganishia</taxon>
    </lineage>
</organism>
<protein>
    <submittedName>
        <fullName evidence="1">Uncharacterized protein</fullName>
    </submittedName>
</protein>
<evidence type="ECO:0000313" key="2">
    <source>
        <dbReference type="Proteomes" id="UP001243375"/>
    </source>
</evidence>
<dbReference type="EMBL" id="JASBWU010000023">
    <property type="protein sequence ID" value="KAJ9113048.1"/>
    <property type="molecule type" value="Genomic_DNA"/>
</dbReference>
<keyword evidence="2" id="KW-1185">Reference proteome</keyword>
<reference evidence="1" key="1">
    <citation type="submission" date="2023-04" db="EMBL/GenBank/DDBJ databases">
        <title>Draft Genome sequencing of Naganishia species isolated from polar environments using Oxford Nanopore Technology.</title>
        <authorList>
            <person name="Leo P."/>
            <person name="Venkateswaran K."/>
        </authorList>
    </citation>
    <scope>NUCLEOTIDE SEQUENCE</scope>
    <source>
        <strain evidence="1">MNA-CCFEE 5425</strain>
    </source>
</reference>
<comment type="caution">
    <text evidence="1">The sequence shown here is derived from an EMBL/GenBank/DDBJ whole genome shotgun (WGS) entry which is preliminary data.</text>
</comment>
<proteinExistence type="predicted"/>
<dbReference type="Proteomes" id="UP001243375">
    <property type="component" value="Unassembled WGS sequence"/>
</dbReference>
<sequence>MLAQVRKVTFPAACVWLISPLSPLFALTLPARLLVIVLVQGLLYGCGQAFIVPLILSLPTQWFFKHRGLATGLVGGFAGCGGAINVIFARELIARFNGSRKTLGVLAGVQAGVGMLALLLIKERRIAPYRFDWRTRKLVRRSGLPAALSPIEERDASEPEIQGKYIQQEKVEEKTAVAANTDASPVIERKEPAKPTTGTEIPGGLHRIFRTNVFWSFWLGIFISTFGFLPPFAYITSYTQDTIVPNLDPSSVTRLTSAWPLCCMGFGMFLGRALVGQIADKIGAIQTFVIAMEFSGLLQMIAWHFATTYPGVICFSLVYGAFGGSGLSLIPVVTGQLFGVGPNFATLVGLGMLASAPGQLVGPTISGAILDSSNGQWIGFQIFSGAMMCFGGLIAIWTWWRGIGLVFGKGERKLAVMPDTGSRV</sequence>
<evidence type="ECO:0000313" key="1">
    <source>
        <dbReference type="EMBL" id="KAJ9113048.1"/>
    </source>
</evidence>
<name>A0ACC2WMU2_9TREE</name>
<gene>
    <name evidence="1" type="ORF">QFC22_006144</name>
</gene>
<accession>A0ACC2WMU2</accession>